<dbReference type="GO" id="GO:0005634">
    <property type="term" value="C:nucleus"/>
    <property type="evidence" value="ECO:0007669"/>
    <property type="project" value="TreeGrafter"/>
</dbReference>
<keyword evidence="7" id="KW-0411">Iron-sulfur</keyword>
<evidence type="ECO:0000256" key="1">
    <source>
        <dbReference type="ARBA" id="ARBA00001966"/>
    </source>
</evidence>
<protein>
    <submittedName>
        <fullName evidence="12">A/G-specific adenine DNA glycosylase</fullName>
    </submittedName>
</protein>
<evidence type="ECO:0000259" key="11">
    <source>
        <dbReference type="SMART" id="SM00478"/>
    </source>
</evidence>
<dbReference type="SUPFAM" id="SSF48150">
    <property type="entry name" value="DNA-glycosylase"/>
    <property type="match status" value="1"/>
</dbReference>
<organism evidence="12 13">
    <name type="scientific">Fasciola hepatica</name>
    <name type="common">Liver fluke</name>
    <dbReference type="NCBI Taxonomy" id="6192"/>
    <lineage>
        <taxon>Eukaryota</taxon>
        <taxon>Metazoa</taxon>
        <taxon>Spiralia</taxon>
        <taxon>Lophotrochozoa</taxon>
        <taxon>Platyhelminthes</taxon>
        <taxon>Trematoda</taxon>
        <taxon>Digenea</taxon>
        <taxon>Plagiorchiida</taxon>
        <taxon>Echinostomata</taxon>
        <taxon>Echinostomatoidea</taxon>
        <taxon>Fasciolidae</taxon>
        <taxon>Fasciola</taxon>
    </lineage>
</organism>
<evidence type="ECO:0000313" key="13">
    <source>
        <dbReference type="Proteomes" id="UP000230066"/>
    </source>
</evidence>
<dbReference type="InterPro" id="IPR011257">
    <property type="entry name" value="DNA_glycosylase"/>
</dbReference>
<comment type="cofactor">
    <cofactor evidence="1">
        <name>[4Fe-4S] cluster</name>
        <dbReference type="ChEBI" id="CHEBI:49883"/>
    </cofactor>
</comment>
<keyword evidence="8" id="KW-0234">DNA repair</keyword>
<evidence type="ECO:0000256" key="10">
    <source>
        <dbReference type="SAM" id="Phobius"/>
    </source>
</evidence>
<dbReference type="PANTHER" id="PTHR42944:SF1">
    <property type="entry name" value="ADENINE DNA GLYCOSYLASE"/>
    <property type="match status" value="1"/>
</dbReference>
<keyword evidence="4" id="KW-0227">DNA damage</keyword>
<dbReference type="AlphaFoldDB" id="A0A4E0RAJ2"/>
<evidence type="ECO:0000256" key="8">
    <source>
        <dbReference type="ARBA" id="ARBA00023204"/>
    </source>
</evidence>
<dbReference type="Gene3D" id="1.10.1670.10">
    <property type="entry name" value="Helix-hairpin-Helix base-excision DNA repair enzymes (C-terminal)"/>
    <property type="match status" value="1"/>
</dbReference>
<feature type="domain" description="HhH-GPD" evidence="11">
    <location>
        <begin position="84"/>
        <end position="179"/>
    </location>
</feature>
<keyword evidence="13" id="KW-1185">Reference proteome</keyword>
<dbReference type="Pfam" id="PF00730">
    <property type="entry name" value="HhH-GPD"/>
    <property type="match status" value="1"/>
</dbReference>
<keyword evidence="5" id="KW-0378">Hydrolase</keyword>
<evidence type="ECO:0000256" key="4">
    <source>
        <dbReference type="ARBA" id="ARBA00022763"/>
    </source>
</evidence>
<dbReference type="InterPro" id="IPR004036">
    <property type="entry name" value="Endonuclease-III-like_CS2"/>
</dbReference>
<reference evidence="12" key="1">
    <citation type="submission" date="2019-03" db="EMBL/GenBank/DDBJ databases">
        <title>Improved annotation for the trematode Fasciola hepatica.</title>
        <authorList>
            <person name="Choi Y.-J."/>
            <person name="Martin J."/>
            <person name="Mitreva M."/>
        </authorList>
    </citation>
    <scope>NUCLEOTIDE SEQUENCE [LARGE SCALE GENOMIC DNA]</scope>
</reference>
<dbReference type="EMBL" id="JXXN02009971">
    <property type="protein sequence ID" value="THD18567.1"/>
    <property type="molecule type" value="Genomic_DNA"/>
</dbReference>
<evidence type="ECO:0000256" key="3">
    <source>
        <dbReference type="ARBA" id="ARBA00022723"/>
    </source>
</evidence>
<dbReference type="GO" id="GO:0006284">
    <property type="term" value="P:base-excision repair"/>
    <property type="evidence" value="ECO:0007669"/>
    <property type="project" value="InterPro"/>
</dbReference>
<dbReference type="InterPro" id="IPR003265">
    <property type="entry name" value="HhH-GPD_domain"/>
</dbReference>
<dbReference type="GO" id="GO:0000701">
    <property type="term" value="F:purine-specific mismatch base pair DNA N-glycosylase activity"/>
    <property type="evidence" value="ECO:0007669"/>
    <property type="project" value="TreeGrafter"/>
</dbReference>
<dbReference type="GO" id="GO:0032357">
    <property type="term" value="F:oxidized purine DNA binding"/>
    <property type="evidence" value="ECO:0007669"/>
    <property type="project" value="TreeGrafter"/>
</dbReference>
<evidence type="ECO:0000256" key="5">
    <source>
        <dbReference type="ARBA" id="ARBA00022801"/>
    </source>
</evidence>
<dbReference type="SMART" id="SM00478">
    <property type="entry name" value="ENDO3c"/>
    <property type="match status" value="1"/>
</dbReference>
<dbReference type="InterPro" id="IPR023170">
    <property type="entry name" value="HhH_base_excis_C"/>
</dbReference>
<evidence type="ECO:0000256" key="2">
    <source>
        <dbReference type="ARBA" id="ARBA00008343"/>
    </source>
</evidence>
<dbReference type="GO" id="GO:0035485">
    <property type="term" value="F:adenine/guanine mispair binding"/>
    <property type="evidence" value="ECO:0007669"/>
    <property type="project" value="TreeGrafter"/>
</dbReference>
<keyword evidence="10" id="KW-0812">Transmembrane</keyword>
<proteinExistence type="inferred from homology"/>
<evidence type="ECO:0000256" key="6">
    <source>
        <dbReference type="ARBA" id="ARBA00023004"/>
    </source>
</evidence>
<gene>
    <name evidence="12" type="ORF">D915_010877</name>
</gene>
<comment type="similarity">
    <text evidence="2">Belongs to the Nth/MutY family.</text>
</comment>
<evidence type="ECO:0000256" key="9">
    <source>
        <dbReference type="ARBA" id="ARBA00023295"/>
    </source>
</evidence>
<keyword evidence="9" id="KW-0326">Glycosidase</keyword>
<keyword evidence="6" id="KW-0408">Iron</keyword>
<accession>A0A4E0RAJ2</accession>
<dbReference type="GO" id="GO:0006298">
    <property type="term" value="P:mismatch repair"/>
    <property type="evidence" value="ECO:0007669"/>
    <property type="project" value="TreeGrafter"/>
</dbReference>
<dbReference type="Proteomes" id="UP000230066">
    <property type="component" value="Unassembled WGS sequence"/>
</dbReference>
<dbReference type="GO" id="GO:0051536">
    <property type="term" value="F:iron-sulfur cluster binding"/>
    <property type="evidence" value="ECO:0007669"/>
    <property type="project" value="UniProtKB-KW"/>
</dbReference>
<evidence type="ECO:0000256" key="7">
    <source>
        <dbReference type="ARBA" id="ARBA00023014"/>
    </source>
</evidence>
<dbReference type="GO" id="GO:0046872">
    <property type="term" value="F:metal ion binding"/>
    <property type="evidence" value="ECO:0007669"/>
    <property type="project" value="UniProtKB-KW"/>
</dbReference>
<dbReference type="Gene3D" id="1.10.340.30">
    <property type="entry name" value="Hypothetical protein, domain 2"/>
    <property type="match status" value="1"/>
</dbReference>
<dbReference type="InterPro" id="IPR044298">
    <property type="entry name" value="MIG/MutY"/>
</dbReference>
<keyword evidence="10" id="KW-1133">Transmembrane helix</keyword>
<dbReference type="CDD" id="cd00056">
    <property type="entry name" value="ENDO3c"/>
    <property type="match status" value="1"/>
</dbReference>
<feature type="transmembrane region" description="Helical" evidence="10">
    <location>
        <begin position="152"/>
        <end position="179"/>
    </location>
</feature>
<dbReference type="PANTHER" id="PTHR42944">
    <property type="entry name" value="ADENINE DNA GLYCOSYLASE"/>
    <property type="match status" value="1"/>
</dbReference>
<evidence type="ECO:0000313" key="12">
    <source>
        <dbReference type="EMBL" id="THD18567.1"/>
    </source>
</evidence>
<name>A0A4E0RAJ2_FASHE</name>
<keyword evidence="10" id="KW-0472">Membrane</keyword>
<comment type="caution">
    <text evidence="12">The sequence shown here is derived from an EMBL/GenBank/DDBJ whole genome shotgun (WGS) entry which is preliminary data.</text>
</comment>
<keyword evidence="3" id="KW-0479">Metal-binding</keyword>
<sequence length="181" mass="20583">MICGKHFVSPFTFQCETISGHTFSPEEVASIQKALLSWYDANKRDLPWRRMVCLLYDRLIFFSSQATHADVNVRAYAIWISEIMLQQTQVKSVIPYYERWMKEVNSLWSGLGYYSRARLVHEGATKVVYEYDGTIPSNSEQLKSNIPGVGRYTAGAIASIAFNEVLSVIVVSFLVYGVLFS</sequence>
<dbReference type="GO" id="GO:0034039">
    <property type="term" value="F:8-oxo-7,8-dihydroguanine DNA N-glycosylase activity"/>
    <property type="evidence" value="ECO:0007669"/>
    <property type="project" value="TreeGrafter"/>
</dbReference>
<dbReference type="PROSITE" id="PS01155">
    <property type="entry name" value="ENDONUCLEASE_III_2"/>
    <property type="match status" value="1"/>
</dbReference>